<evidence type="ECO:0000259" key="15">
    <source>
        <dbReference type="PROSITE" id="PS50109"/>
    </source>
</evidence>
<keyword evidence="9 16" id="KW-0418">Kinase</keyword>
<dbReference type="InterPro" id="IPR005467">
    <property type="entry name" value="His_kinase_dom"/>
</dbReference>
<evidence type="ECO:0000256" key="2">
    <source>
        <dbReference type="ARBA" id="ARBA00004651"/>
    </source>
</evidence>
<keyword evidence="7 14" id="KW-0812">Transmembrane</keyword>
<feature type="transmembrane region" description="Helical" evidence="14">
    <location>
        <begin position="142"/>
        <end position="167"/>
    </location>
</feature>
<accession>A0ABV1GDY9</accession>
<dbReference type="SUPFAM" id="SSF47384">
    <property type="entry name" value="Homodimeric domain of signal transducing histidine kinase"/>
    <property type="match status" value="1"/>
</dbReference>
<comment type="catalytic activity">
    <reaction evidence="1">
        <text>ATP + protein L-histidine = ADP + protein N-phospho-L-histidine.</text>
        <dbReference type="EC" id="2.7.13.3"/>
    </reaction>
</comment>
<dbReference type="Proteomes" id="UP001477672">
    <property type="component" value="Unassembled WGS sequence"/>
</dbReference>
<dbReference type="SMART" id="SM00387">
    <property type="entry name" value="HATPase_c"/>
    <property type="match status" value="1"/>
</dbReference>
<dbReference type="InterPro" id="IPR036097">
    <property type="entry name" value="HisK_dim/P_sf"/>
</dbReference>
<evidence type="ECO:0000256" key="11">
    <source>
        <dbReference type="ARBA" id="ARBA00022989"/>
    </source>
</evidence>
<keyword evidence="4" id="KW-1003">Cell membrane</keyword>
<keyword evidence="5" id="KW-0597">Phosphoprotein</keyword>
<evidence type="ECO:0000256" key="6">
    <source>
        <dbReference type="ARBA" id="ARBA00022679"/>
    </source>
</evidence>
<evidence type="ECO:0000256" key="5">
    <source>
        <dbReference type="ARBA" id="ARBA00022553"/>
    </source>
</evidence>
<keyword evidence="17" id="KW-1185">Reference proteome</keyword>
<evidence type="ECO:0000313" key="16">
    <source>
        <dbReference type="EMBL" id="MEQ2520057.1"/>
    </source>
</evidence>
<dbReference type="InterPro" id="IPR036890">
    <property type="entry name" value="HATPase_C_sf"/>
</dbReference>
<evidence type="ECO:0000256" key="12">
    <source>
        <dbReference type="ARBA" id="ARBA00023012"/>
    </source>
</evidence>
<dbReference type="PANTHER" id="PTHR45528:SF1">
    <property type="entry name" value="SENSOR HISTIDINE KINASE CPXA"/>
    <property type="match status" value="1"/>
</dbReference>
<sequence length="548" mass="61301">MDIKSKKFDFLRVLLAVLIPLVVVFFFSQMFPYFENTMEKNTTDSFPPVDALFFSGFSSLYSLVLAVSVAAGAFFAIFRRLGVGRGVWRKLPLEGHILLLSFILSTPWSVAQILVGIFDGSYAQDLQHIFSASEPMEAEVDFLLGVFLYLFFLCMYQTGAVLMAALRDGILPYLRRHSLIVRLCAWTLTQCAAGAGASAAALRRFFHRLGQVDLSAPVEKTLLKWLCVNFLLVAVCCCLWYFGVAGGILYSIVLFFLLRKYMRNVQQQYNQLLSATQRMAGGDLHTPVEGDLGMLNPLRDSLNDVRAGFETAVEEEVRSRNMKTELITNVSHDLKTPLTAIITYVDLLKDPSLSEEKRAEYVATLDKKSQRLKRLIEDLFEVSKATSGNVLMHPEAMDLTALLKQVQFEMGDQLDASPIDFRWQLPAEKVPVVLDGQRTCRIFENLLGNILKYAMPGTRAYIHLETEADQAVVTMKNISSSELTFDPSHITERFVRGDASRNTEGSGLGLAIAQSFTELQNGHFSIETDGDLFKAIVCFPLTPDTPHS</sequence>
<proteinExistence type="predicted"/>
<feature type="transmembrane region" description="Helical" evidence="14">
    <location>
        <begin position="97"/>
        <end position="122"/>
    </location>
</feature>
<evidence type="ECO:0000256" key="9">
    <source>
        <dbReference type="ARBA" id="ARBA00022777"/>
    </source>
</evidence>
<evidence type="ECO:0000256" key="14">
    <source>
        <dbReference type="SAM" id="Phobius"/>
    </source>
</evidence>
<comment type="subcellular location">
    <subcellularLocation>
        <location evidence="2">Cell membrane</location>
        <topology evidence="2">Multi-pass membrane protein</topology>
    </subcellularLocation>
</comment>
<name>A0ABV1GDY9_9FIRM</name>
<evidence type="ECO:0000256" key="10">
    <source>
        <dbReference type="ARBA" id="ARBA00022840"/>
    </source>
</evidence>
<keyword evidence="8" id="KW-0547">Nucleotide-binding</keyword>
<evidence type="ECO:0000256" key="7">
    <source>
        <dbReference type="ARBA" id="ARBA00022692"/>
    </source>
</evidence>
<protein>
    <recommendedName>
        <fullName evidence="3">histidine kinase</fullName>
        <ecNumber evidence="3">2.7.13.3</ecNumber>
    </recommendedName>
</protein>
<dbReference type="GO" id="GO:0016301">
    <property type="term" value="F:kinase activity"/>
    <property type="evidence" value="ECO:0007669"/>
    <property type="project" value="UniProtKB-KW"/>
</dbReference>
<keyword evidence="6" id="KW-0808">Transferase</keyword>
<dbReference type="PROSITE" id="PS50109">
    <property type="entry name" value="HIS_KIN"/>
    <property type="match status" value="1"/>
</dbReference>
<reference evidence="16 17" key="1">
    <citation type="submission" date="2024-03" db="EMBL/GenBank/DDBJ databases">
        <title>Human intestinal bacterial collection.</title>
        <authorList>
            <person name="Pauvert C."/>
            <person name="Hitch T.C.A."/>
            <person name="Clavel T."/>
        </authorList>
    </citation>
    <scope>NUCLEOTIDE SEQUENCE [LARGE SCALE GENOMIC DNA]</scope>
    <source>
        <strain evidence="16 17">CLA-JM-H11</strain>
    </source>
</reference>
<organism evidence="16 17">
    <name type="scientific">Ruthenibacterium intestinale</name>
    <dbReference type="NCBI Taxonomy" id="3133163"/>
    <lineage>
        <taxon>Bacteria</taxon>
        <taxon>Bacillati</taxon>
        <taxon>Bacillota</taxon>
        <taxon>Clostridia</taxon>
        <taxon>Eubacteriales</taxon>
        <taxon>Oscillospiraceae</taxon>
        <taxon>Ruthenibacterium</taxon>
    </lineage>
</organism>
<gene>
    <name evidence="16" type="ORF">WMO24_06405</name>
</gene>
<dbReference type="Pfam" id="PF00512">
    <property type="entry name" value="HisKA"/>
    <property type="match status" value="1"/>
</dbReference>
<keyword evidence="12" id="KW-0902">Two-component regulatory system</keyword>
<dbReference type="RefSeq" id="WP_349215500.1">
    <property type="nucleotide sequence ID" value="NZ_JBBMFA010000080.1"/>
</dbReference>
<keyword evidence="11 14" id="KW-1133">Transmembrane helix</keyword>
<evidence type="ECO:0000256" key="3">
    <source>
        <dbReference type="ARBA" id="ARBA00012438"/>
    </source>
</evidence>
<comment type="caution">
    <text evidence="16">The sequence shown here is derived from an EMBL/GenBank/DDBJ whole genome shotgun (WGS) entry which is preliminary data.</text>
</comment>
<evidence type="ECO:0000256" key="8">
    <source>
        <dbReference type="ARBA" id="ARBA00022741"/>
    </source>
</evidence>
<feature type="transmembrane region" description="Helical" evidence="14">
    <location>
        <begin position="230"/>
        <end position="258"/>
    </location>
</feature>
<feature type="domain" description="Histidine kinase" evidence="15">
    <location>
        <begin position="329"/>
        <end position="543"/>
    </location>
</feature>
<dbReference type="InterPro" id="IPR003594">
    <property type="entry name" value="HATPase_dom"/>
</dbReference>
<feature type="transmembrane region" description="Helical" evidence="14">
    <location>
        <begin position="51"/>
        <end position="77"/>
    </location>
</feature>
<dbReference type="Gene3D" id="1.10.287.130">
    <property type="match status" value="1"/>
</dbReference>
<dbReference type="PANTHER" id="PTHR45528">
    <property type="entry name" value="SENSOR HISTIDINE KINASE CPXA"/>
    <property type="match status" value="1"/>
</dbReference>
<dbReference type="SUPFAM" id="SSF55874">
    <property type="entry name" value="ATPase domain of HSP90 chaperone/DNA topoisomerase II/histidine kinase"/>
    <property type="match status" value="1"/>
</dbReference>
<evidence type="ECO:0000256" key="1">
    <source>
        <dbReference type="ARBA" id="ARBA00000085"/>
    </source>
</evidence>
<dbReference type="CDD" id="cd00082">
    <property type="entry name" value="HisKA"/>
    <property type="match status" value="1"/>
</dbReference>
<evidence type="ECO:0000256" key="4">
    <source>
        <dbReference type="ARBA" id="ARBA00022475"/>
    </source>
</evidence>
<dbReference type="Gene3D" id="3.30.565.10">
    <property type="entry name" value="Histidine kinase-like ATPase, C-terminal domain"/>
    <property type="match status" value="1"/>
</dbReference>
<keyword evidence="13 14" id="KW-0472">Membrane</keyword>
<evidence type="ECO:0000313" key="17">
    <source>
        <dbReference type="Proteomes" id="UP001477672"/>
    </source>
</evidence>
<dbReference type="InterPro" id="IPR003661">
    <property type="entry name" value="HisK_dim/P_dom"/>
</dbReference>
<evidence type="ECO:0000256" key="13">
    <source>
        <dbReference type="ARBA" id="ARBA00023136"/>
    </source>
</evidence>
<dbReference type="EMBL" id="JBBMFA010000080">
    <property type="protein sequence ID" value="MEQ2520057.1"/>
    <property type="molecule type" value="Genomic_DNA"/>
</dbReference>
<dbReference type="EC" id="2.7.13.3" evidence="3"/>
<keyword evidence="10" id="KW-0067">ATP-binding</keyword>
<dbReference type="Pfam" id="PF02518">
    <property type="entry name" value="HATPase_c"/>
    <property type="match status" value="1"/>
</dbReference>
<dbReference type="SMART" id="SM00388">
    <property type="entry name" value="HisKA"/>
    <property type="match status" value="1"/>
</dbReference>
<dbReference type="InterPro" id="IPR050398">
    <property type="entry name" value="HssS/ArlS-like"/>
</dbReference>
<feature type="transmembrane region" description="Helical" evidence="14">
    <location>
        <begin position="12"/>
        <end position="31"/>
    </location>
</feature>